<dbReference type="EMBL" id="JAGEMK010000003">
    <property type="protein sequence ID" value="MBO1751732.1"/>
    <property type="molecule type" value="Genomic_DNA"/>
</dbReference>
<reference evidence="2" key="1">
    <citation type="submission" date="2021-03" db="EMBL/GenBank/DDBJ databases">
        <title>Actinotalea soli sp. nov., isolated from soil.</title>
        <authorList>
            <person name="Ping W."/>
            <person name="Zhang J."/>
        </authorList>
    </citation>
    <scope>NUCLEOTIDE SEQUENCE</scope>
    <source>
        <strain evidence="2">BY-33</strain>
    </source>
</reference>
<evidence type="ECO:0000313" key="2">
    <source>
        <dbReference type="EMBL" id="MBO1751732.1"/>
    </source>
</evidence>
<dbReference type="CDD" id="cd02440">
    <property type="entry name" value="AdoMet_MTases"/>
    <property type="match status" value="1"/>
</dbReference>
<dbReference type="RefSeq" id="WP_208055403.1">
    <property type="nucleotide sequence ID" value="NZ_JAGEMK010000003.1"/>
</dbReference>
<comment type="caution">
    <text evidence="2">The sequence shown here is derived from an EMBL/GenBank/DDBJ whole genome shotgun (WGS) entry which is preliminary data.</text>
</comment>
<dbReference type="InterPro" id="IPR029063">
    <property type="entry name" value="SAM-dependent_MTases_sf"/>
</dbReference>
<keyword evidence="2" id="KW-0808">Transferase</keyword>
<dbReference type="Pfam" id="PF13649">
    <property type="entry name" value="Methyltransf_25"/>
    <property type="match status" value="1"/>
</dbReference>
<keyword evidence="2" id="KW-0489">Methyltransferase</keyword>
<evidence type="ECO:0000313" key="3">
    <source>
        <dbReference type="Proteomes" id="UP000664209"/>
    </source>
</evidence>
<dbReference type="AlphaFoldDB" id="A0A939RSL5"/>
<dbReference type="GO" id="GO:0008168">
    <property type="term" value="F:methyltransferase activity"/>
    <property type="evidence" value="ECO:0007669"/>
    <property type="project" value="UniProtKB-KW"/>
</dbReference>
<sequence length="178" mass="19041">MTPARPASAPAPDRIRWALELLDPAPSARVLEIGCGPGVAVELLTPRLTTGTMLAIDRSTVAVTRARRRNEEHLLDGRLELRESTLADLEVPAGSFALAFSIDVNLFWTGEARDELTVLHRCLAPDAVLAVLYGPGPGGATSATRHLERVATNLARHGFAIEQRPATARGSGVIARRP</sequence>
<name>A0A939RSL5_9CELL</name>
<dbReference type="GO" id="GO:0032259">
    <property type="term" value="P:methylation"/>
    <property type="evidence" value="ECO:0007669"/>
    <property type="project" value="UniProtKB-KW"/>
</dbReference>
<dbReference type="Proteomes" id="UP000664209">
    <property type="component" value="Unassembled WGS sequence"/>
</dbReference>
<gene>
    <name evidence="2" type="ORF">J4G33_07955</name>
</gene>
<keyword evidence="3" id="KW-1185">Reference proteome</keyword>
<dbReference type="SUPFAM" id="SSF53335">
    <property type="entry name" value="S-adenosyl-L-methionine-dependent methyltransferases"/>
    <property type="match status" value="1"/>
</dbReference>
<accession>A0A939RSL5</accession>
<dbReference type="InterPro" id="IPR041698">
    <property type="entry name" value="Methyltransf_25"/>
</dbReference>
<evidence type="ECO:0000259" key="1">
    <source>
        <dbReference type="Pfam" id="PF13649"/>
    </source>
</evidence>
<feature type="domain" description="Methyltransferase" evidence="1">
    <location>
        <begin position="30"/>
        <end position="126"/>
    </location>
</feature>
<protein>
    <submittedName>
        <fullName evidence="2">Class I SAM-dependent methyltransferase</fullName>
    </submittedName>
</protein>
<proteinExistence type="predicted"/>
<dbReference type="Gene3D" id="3.40.50.150">
    <property type="entry name" value="Vaccinia Virus protein VP39"/>
    <property type="match status" value="1"/>
</dbReference>
<organism evidence="2 3">
    <name type="scientific">Actinotalea soli</name>
    <dbReference type="NCBI Taxonomy" id="2819234"/>
    <lineage>
        <taxon>Bacteria</taxon>
        <taxon>Bacillati</taxon>
        <taxon>Actinomycetota</taxon>
        <taxon>Actinomycetes</taxon>
        <taxon>Micrococcales</taxon>
        <taxon>Cellulomonadaceae</taxon>
        <taxon>Actinotalea</taxon>
    </lineage>
</organism>